<reference evidence="11 12" key="1">
    <citation type="journal article" date="2019" name="Nat. Ecol. Evol.">
        <title>Megaphylogeny resolves global patterns of mushroom evolution.</title>
        <authorList>
            <person name="Varga T."/>
            <person name="Krizsan K."/>
            <person name="Foldi C."/>
            <person name="Dima B."/>
            <person name="Sanchez-Garcia M."/>
            <person name="Sanchez-Ramirez S."/>
            <person name="Szollosi G.J."/>
            <person name="Szarkandi J.G."/>
            <person name="Papp V."/>
            <person name="Albert L."/>
            <person name="Andreopoulos W."/>
            <person name="Angelini C."/>
            <person name="Antonin V."/>
            <person name="Barry K.W."/>
            <person name="Bougher N.L."/>
            <person name="Buchanan P."/>
            <person name="Buyck B."/>
            <person name="Bense V."/>
            <person name="Catcheside P."/>
            <person name="Chovatia M."/>
            <person name="Cooper J."/>
            <person name="Damon W."/>
            <person name="Desjardin D."/>
            <person name="Finy P."/>
            <person name="Geml J."/>
            <person name="Haridas S."/>
            <person name="Hughes K."/>
            <person name="Justo A."/>
            <person name="Karasinski D."/>
            <person name="Kautmanova I."/>
            <person name="Kiss B."/>
            <person name="Kocsube S."/>
            <person name="Kotiranta H."/>
            <person name="LaButti K.M."/>
            <person name="Lechner B.E."/>
            <person name="Liimatainen K."/>
            <person name="Lipzen A."/>
            <person name="Lukacs Z."/>
            <person name="Mihaltcheva S."/>
            <person name="Morgado L.N."/>
            <person name="Niskanen T."/>
            <person name="Noordeloos M.E."/>
            <person name="Ohm R.A."/>
            <person name="Ortiz-Santana B."/>
            <person name="Ovrebo C."/>
            <person name="Racz N."/>
            <person name="Riley R."/>
            <person name="Savchenko A."/>
            <person name="Shiryaev A."/>
            <person name="Soop K."/>
            <person name="Spirin V."/>
            <person name="Szebenyi C."/>
            <person name="Tomsovsky M."/>
            <person name="Tulloss R.E."/>
            <person name="Uehling J."/>
            <person name="Grigoriev I.V."/>
            <person name="Vagvolgyi C."/>
            <person name="Papp T."/>
            <person name="Martin F.M."/>
            <person name="Miettinen O."/>
            <person name="Hibbett D.S."/>
            <person name="Nagy L.G."/>
        </authorList>
    </citation>
    <scope>NUCLEOTIDE SEQUENCE [LARGE SCALE GENOMIC DNA]</scope>
    <source>
        <strain evidence="11 12">CBS 166.37</strain>
    </source>
</reference>
<evidence type="ECO:0000256" key="7">
    <source>
        <dbReference type="ARBA" id="ARBA00023004"/>
    </source>
</evidence>
<keyword evidence="5 9" id="KW-0479">Metal-binding</keyword>
<dbReference type="PROSITE" id="PS00086">
    <property type="entry name" value="CYTOCHROME_P450"/>
    <property type="match status" value="1"/>
</dbReference>
<evidence type="ECO:0000256" key="4">
    <source>
        <dbReference type="ARBA" id="ARBA00022617"/>
    </source>
</evidence>
<keyword evidence="6 10" id="KW-0560">Oxidoreductase</keyword>
<keyword evidence="12" id="KW-1185">Reference proteome</keyword>
<evidence type="ECO:0000256" key="8">
    <source>
        <dbReference type="ARBA" id="ARBA00023033"/>
    </source>
</evidence>
<evidence type="ECO:0000256" key="6">
    <source>
        <dbReference type="ARBA" id="ARBA00023002"/>
    </source>
</evidence>
<comment type="pathway">
    <text evidence="2">Secondary metabolite biosynthesis.</text>
</comment>
<feature type="binding site" description="axial binding residue" evidence="9">
    <location>
        <position position="436"/>
    </location>
    <ligand>
        <name>heme</name>
        <dbReference type="ChEBI" id="CHEBI:30413"/>
    </ligand>
    <ligandPart>
        <name>Fe</name>
        <dbReference type="ChEBI" id="CHEBI:18248"/>
    </ligandPart>
</feature>
<dbReference type="GO" id="GO:0005506">
    <property type="term" value="F:iron ion binding"/>
    <property type="evidence" value="ECO:0007669"/>
    <property type="project" value="InterPro"/>
</dbReference>
<keyword evidence="8 10" id="KW-0503">Monooxygenase</keyword>
<dbReference type="SUPFAM" id="SSF48264">
    <property type="entry name" value="Cytochrome P450"/>
    <property type="match status" value="1"/>
</dbReference>
<dbReference type="PRINTS" id="PR00463">
    <property type="entry name" value="EP450I"/>
</dbReference>
<evidence type="ECO:0000256" key="3">
    <source>
        <dbReference type="ARBA" id="ARBA00010617"/>
    </source>
</evidence>
<dbReference type="InterPro" id="IPR036396">
    <property type="entry name" value="Cyt_P450_sf"/>
</dbReference>
<dbReference type="InterPro" id="IPR050364">
    <property type="entry name" value="Cytochrome_P450_fung"/>
</dbReference>
<evidence type="ECO:0000256" key="9">
    <source>
        <dbReference type="PIRSR" id="PIRSR602401-1"/>
    </source>
</evidence>
<proteinExistence type="inferred from homology"/>
<evidence type="ECO:0000313" key="11">
    <source>
        <dbReference type="EMBL" id="TFK39023.1"/>
    </source>
</evidence>
<dbReference type="STRING" id="68775.A0A5C3M2Q5"/>
<keyword evidence="4 9" id="KW-0349">Heme</keyword>
<evidence type="ECO:0000313" key="12">
    <source>
        <dbReference type="Proteomes" id="UP000308652"/>
    </source>
</evidence>
<dbReference type="CDD" id="cd11065">
    <property type="entry name" value="CYP64-like"/>
    <property type="match status" value="1"/>
</dbReference>
<evidence type="ECO:0000256" key="10">
    <source>
        <dbReference type="RuleBase" id="RU000461"/>
    </source>
</evidence>
<dbReference type="PRINTS" id="PR00385">
    <property type="entry name" value="P450"/>
</dbReference>
<dbReference type="InterPro" id="IPR017972">
    <property type="entry name" value="Cyt_P450_CS"/>
</dbReference>
<name>A0A5C3M2Q5_9AGAR</name>
<dbReference type="AlphaFoldDB" id="A0A5C3M2Q5"/>
<dbReference type="OrthoDB" id="2789670at2759"/>
<dbReference type="PANTHER" id="PTHR46300:SF7">
    <property type="entry name" value="P450, PUTATIVE (EUROFUNG)-RELATED"/>
    <property type="match status" value="1"/>
</dbReference>
<dbReference type="Gene3D" id="1.10.630.10">
    <property type="entry name" value="Cytochrome P450"/>
    <property type="match status" value="1"/>
</dbReference>
<dbReference type="InterPro" id="IPR002401">
    <property type="entry name" value="Cyt_P450_E_grp-I"/>
</dbReference>
<dbReference type="PANTHER" id="PTHR46300">
    <property type="entry name" value="P450, PUTATIVE (EUROFUNG)-RELATED-RELATED"/>
    <property type="match status" value="1"/>
</dbReference>
<evidence type="ECO:0000256" key="1">
    <source>
        <dbReference type="ARBA" id="ARBA00001971"/>
    </source>
</evidence>
<comment type="similarity">
    <text evidence="3 10">Belongs to the cytochrome P450 family.</text>
</comment>
<dbReference type="GO" id="GO:0016705">
    <property type="term" value="F:oxidoreductase activity, acting on paired donors, with incorporation or reduction of molecular oxygen"/>
    <property type="evidence" value="ECO:0007669"/>
    <property type="project" value="InterPro"/>
</dbReference>
<dbReference type="GO" id="GO:0004497">
    <property type="term" value="F:monooxygenase activity"/>
    <property type="evidence" value="ECO:0007669"/>
    <property type="project" value="UniProtKB-KW"/>
</dbReference>
<dbReference type="Pfam" id="PF00067">
    <property type="entry name" value="p450"/>
    <property type="match status" value="1"/>
</dbReference>
<organism evidence="11 12">
    <name type="scientific">Crucibulum laeve</name>
    <dbReference type="NCBI Taxonomy" id="68775"/>
    <lineage>
        <taxon>Eukaryota</taxon>
        <taxon>Fungi</taxon>
        <taxon>Dikarya</taxon>
        <taxon>Basidiomycota</taxon>
        <taxon>Agaricomycotina</taxon>
        <taxon>Agaricomycetes</taxon>
        <taxon>Agaricomycetidae</taxon>
        <taxon>Agaricales</taxon>
        <taxon>Agaricineae</taxon>
        <taxon>Nidulariaceae</taxon>
        <taxon>Crucibulum</taxon>
    </lineage>
</organism>
<evidence type="ECO:0000256" key="2">
    <source>
        <dbReference type="ARBA" id="ARBA00005179"/>
    </source>
</evidence>
<dbReference type="Proteomes" id="UP000308652">
    <property type="component" value="Unassembled WGS sequence"/>
</dbReference>
<dbReference type="InterPro" id="IPR001128">
    <property type="entry name" value="Cyt_P450"/>
</dbReference>
<protein>
    <submittedName>
        <fullName evidence="11">Cytochrome P450</fullName>
    </submittedName>
</protein>
<dbReference type="EMBL" id="ML213601">
    <property type="protein sequence ID" value="TFK39023.1"/>
    <property type="molecule type" value="Genomic_DNA"/>
</dbReference>
<keyword evidence="7 9" id="KW-0408">Iron</keyword>
<dbReference type="GO" id="GO:0020037">
    <property type="term" value="F:heme binding"/>
    <property type="evidence" value="ECO:0007669"/>
    <property type="project" value="InterPro"/>
</dbReference>
<sequence>MPSTLVISAFLATVTVTLYLRFRKSTKTSFPPGPAGLPVIGNTFQIPQTEQWLTFRKWGEEFGDVVHVSAFGRSIVILNSAKAINDLLEQRGTIYADRPVLPMAGEMIGYKYSIPLLAYGNRHRDSRKLLSNYLGPRKVEVLHDTLRQKTIDYLLNPLLTAPEDFRAHIRRTVAATVLYVSHGYTVSHTHDSLVELADTATDNFGEACAPGAFLVDLFPQLQHIPSWFPGAGFKKIAEKWRRTAVQLRDEPYEAVRQQIKEGTAKPSCAATLIEDHPNPSPEQESVYKWVAAGLYSAGADTTVSVISSFFLAMTLYPEVQKKAQIELETVVGNTCLPQNSDLPRLPYLAAVVKELLRWNPVAPIAIPHRAMADDVYRGYHIPKDSVVIANSWAVLHDPSLYPSPHEFSPERYLSSNVDSINPDPVPYAFGYGRRVCPGQHLAEASLFIAIATTLSIFNISPILDAKGIPIIPEARYTSSIISHPEEFKCLITTRSVTSDNLVQVSTSSI</sequence>
<accession>A0A5C3M2Q5</accession>
<gene>
    <name evidence="11" type="ORF">BDQ12DRAFT_735217</name>
</gene>
<comment type="cofactor">
    <cofactor evidence="1 9">
        <name>heme</name>
        <dbReference type="ChEBI" id="CHEBI:30413"/>
    </cofactor>
</comment>
<evidence type="ECO:0000256" key="5">
    <source>
        <dbReference type="ARBA" id="ARBA00022723"/>
    </source>
</evidence>